<dbReference type="PANTHER" id="PTHR13696:SF52">
    <property type="entry name" value="PARA FAMILY PROTEIN CT_582"/>
    <property type="match status" value="1"/>
</dbReference>
<dbReference type="EMBL" id="PEUE01000047">
    <property type="protein sequence ID" value="PIV38452.1"/>
    <property type="molecule type" value="Genomic_DNA"/>
</dbReference>
<evidence type="ECO:0000313" key="2">
    <source>
        <dbReference type="EMBL" id="PIV38452.1"/>
    </source>
</evidence>
<dbReference type="AlphaFoldDB" id="A0A2M7D606"/>
<organism evidence="2 3">
    <name type="scientific">Candidatus Portnoybacteria bacterium CG02_land_8_20_14_3_00_45_8</name>
    <dbReference type="NCBI Taxonomy" id="1974807"/>
    <lineage>
        <taxon>Bacteria</taxon>
        <taxon>Candidatus Portnoyibacteriota</taxon>
    </lineage>
</organism>
<dbReference type="PIRSF" id="PIRSF009320">
    <property type="entry name" value="Nuc_binding_HP_1000"/>
    <property type="match status" value="1"/>
</dbReference>
<dbReference type="CDD" id="cd02042">
    <property type="entry name" value="ParAB_family"/>
    <property type="match status" value="1"/>
</dbReference>
<reference evidence="3" key="1">
    <citation type="submission" date="2017-09" db="EMBL/GenBank/DDBJ databases">
        <title>Depth-based differentiation of microbial function through sediment-hosted aquifers and enrichment of novel symbionts in the deep terrestrial subsurface.</title>
        <authorList>
            <person name="Probst A.J."/>
            <person name="Ladd B."/>
            <person name="Jarett J.K."/>
            <person name="Geller-Mcgrath D.E."/>
            <person name="Sieber C.M.K."/>
            <person name="Emerson J.B."/>
            <person name="Anantharaman K."/>
            <person name="Thomas B.C."/>
            <person name="Malmstrom R."/>
            <person name="Stieglmeier M."/>
            <person name="Klingl A."/>
            <person name="Woyke T."/>
            <person name="Ryan C.M."/>
            <person name="Banfield J.F."/>
        </authorList>
    </citation>
    <scope>NUCLEOTIDE SEQUENCE [LARGE SCALE GENOMIC DNA]</scope>
</reference>
<dbReference type="SUPFAM" id="SSF52540">
    <property type="entry name" value="P-loop containing nucleoside triphosphate hydrolases"/>
    <property type="match status" value="1"/>
</dbReference>
<dbReference type="FunFam" id="3.40.50.300:FF:000285">
    <property type="entry name" value="Sporulation initiation inhibitor Soj"/>
    <property type="match status" value="1"/>
</dbReference>
<protein>
    <recommendedName>
        <fullName evidence="1">AAA domain-containing protein</fullName>
    </recommendedName>
</protein>
<dbReference type="InterPro" id="IPR025669">
    <property type="entry name" value="AAA_dom"/>
</dbReference>
<dbReference type="InterPro" id="IPR027417">
    <property type="entry name" value="P-loop_NTPase"/>
</dbReference>
<dbReference type="Proteomes" id="UP000229247">
    <property type="component" value="Unassembled WGS sequence"/>
</dbReference>
<accession>A0A2M7D606</accession>
<evidence type="ECO:0000313" key="3">
    <source>
        <dbReference type="Proteomes" id="UP000229247"/>
    </source>
</evidence>
<feature type="domain" description="AAA" evidence="1">
    <location>
        <begin position="2"/>
        <end position="178"/>
    </location>
</feature>
<proteinExistence type="predicted"/>
<dbReference type="Gene3D" id="3.40.50.300">
    <property type="entry name" value="P-loop containing nucleotide triphosphate hydrolases"/>
    <property type="match status" value="1"/>
</dbReference>
<dbReference type="InterPro" id="IPR050678">
    <property type="entry name" value="DNA_Partitioning_ATPase"/>
</dbReference>
<evidence type="ECO:0000259" key="1">
    <source>
        <dbReference type="Pfam" id="PF13614"/>
    </source>
</evidence>
<gene>
    <name evidence="2" type="ORF">COS30_02000</name>
</gene>
<comment type="caution">
    <text evidence="2">The sequence shown here is derived from an EMBL/GenBank/DDBJ whole genome shotgun (WGS) entry which is preliminary data.</text>
</comment>
<name>A0A2M7D606_9BACT</name>
<dbReference type="PANTHER" id="PTHR13696">
    <property type="entry name" value="P-LOOP CONTAINING NUCLEOSIDE TRIPHOSPHATE HYDROLASE"/>
    <property type="match status" value="1"/>
</dbReference>
<dbReference type="Pfam" id="PF13614">
    <property type="entry name" value="AAA_31"/>
    <property type="match status" value="1"/>
</dbReference>
<sequence length="263" mass="28840">MAKIISVVNQKGGTGKTTTATNLAAFLAALGKYVLLVDLDPQANATSGLGFEPEALDKTLYHALTDGADPEEAVKKTNLFGYDLMPSHGDLAGAAIELVNMAEREFKLYNLLHRVRTNYDYIIIDCPPSLGLLTINGLTAADEIIVPVQCEYYALEGLGQLLKTVNLIQDNLGRDLRIKGALLTMHDKRNKLSRQVAKEICLHFPGYVFETVVPRCVRLAEAPSFGKTIFQYDPNSPGGKAYRQLAEELIKLDKEGEPKTPSF</sequence>